<dbReference type="EMBL" id="JAUSUB010000004">
    <property type="protein sequence ID" value="MDQ0269466.1"/>
    <property type="molecule type" value="Genomic_DNA"/>
</dbReference>
<evidence type="ECO:0008006" key="5">
    <source>
        <dbReference type="Google" id="ProtNLM"/>
    </source>
</evidence>
<evidence type="ECO:0000256" key="2">
    <source>
        <dbReference type="SAM" id="Phobius"/>
    </source>
</evidence>
<organism evidence="3 4">
    <name type="scientific">Cytobacillus purgationiresistens</name>
    <dbReference type="NCBI Taxonomy" id="863449"/>
    <lineage>
        <taxon>Bacteria</taxon>
        <taxon>Bacillati</taxon>
        <taxon>Bacillota</taxon>
        <taxon>Bacilli</taxon>
        <taxon>Bacillales</taxon>
        <taxon>Bacillaceae</taxon>
        <taxon>Cytobacillus</taxon>
    </lineage>
</organism>
<keyword evidence="4" id="KW-1185">Reference proteome</keyword>
<feature type="transmembrane region" description="Helical" evidence="2">
    <location>
        <begin position="105"/>
        <end position="123"/>
    </location>
</feature>
<evidence type="ECO:0000313" key="4">
    <source>
        <dbReference type="Proteomes" id="UP001238088"/>
    </source>
</evidence>
<keyword evidence="2" id="KW-0812">Transmembrane</keyword>
<name>A0ABU0AFH5_9BACI</name>
<reference evidence="3 4" key="1">
    <citation type="submission" date="2023-07" db="EMBL/GenBank/DDBJ databases">
        <title>Genomic Encyclopedia of Type Strains, Phase IV (KMG-IV): sequencing the most valuable type-strain genomes for metagenomic binning, comparative biology and taxonomic classification.</title>
        <authorList>
            <person name="Goeker M."/>
        </authorList>
    </citation>
    <scope>NUCLEOTIDE SEQUENCE [LARGE SCALE GENOMIC DNA]</scope>
    <source>
        <strain evidence="3 4">DSM 23494</strain>
    </source>
</reference>
<keyword evidence="2" id="KW-0472">Membrane</keyword>
<dbReference type="Proteomes" id="UP001238088">
    <property type="component" value="Unassembled WGS sequence"/>
</dbReference>
<feature type="region of interest" description="Disordered" evidence="1">
    <location>
        <begin position="31"/>
        <end position="59"/>
    </location>
</feature>
<accession>A0ABU0AFH5</accession>
<dbReference type="InterPro" id="IPR055338">
    <property type="entry name" value="YqfX-like"/>
</dbReference>
<feature type="transmembrane region" description="Helical" evidence="2">
    <location>
        <begin position="64"/>
        <end position="93"/>
    </location>
</feature>
<evidence type="ECO:0000256" key="1">
    <source>
        <dbReference type="SAM" id="MobiDB-lite"/>
    </source>
</evidence>
<keyword evidence="2" id="KW-1133">Transmembrane helix</keyword>
<dbReference type="PANTHER" id="PTHR40040">
    <property type="entry name" value="SMALL HYDROPHOBIC PROTEIN-RELATED"/>
    <property type="match status" value="1"/>
</dbReference>
<dbReference type="PANTHER" id="PTHR40040:SF1">
    <property type="entry name" value="MEMBRANE PROTEIN"/>
    <property type="match status" value="1"/>
</dbReference>
<evidence type="ECO:0000313" key="3">
    <source>
        <dbReference type="EMBL" id="MDQ0269466.1"/>
    </source>
</evidence>
<sequence length="124" mass="13539">MADQERRYDEDYDLLHNKQIDENQYEVSSDYSEETAAEIAPPVSYDDDRGREGVRENQGEGRGIGITALVLSIISLFVMPIILGAAGIILGFIANRRGATGFGSWAIGIGAISIIVGLFILPFF</sequence>
<gene>
    <name evidence="3" type="ORF">J2S17_001337</name>
</gene>
<protein>
    <recommendedName>
        <fullName evidence="5">DUF308 domain-containing protein</fullName>
    </recommendedName>
</protein>
<comment type="caution">
    <text evidence="3">The sequence shown here is derived from an EMBL/GenBank/DDBJ whole genome shotgun (WGS) entry which is preliminary data.</text>
</comment>
<proteinExistence type="predicted"/>
<feature type="compositionally biased region" description="Basic and acidic residues" evidence="1">
    <location>
        <begin position="46"/>
        <end position="59"/>
    </location>
</feature>